<dbReference type="Pfam" id="PF12793">
    <property type="entry name" value="SgrR_N"/>
    <property type="match status" value="1"/>
</dbReference>
<comment type="caution">
    <text evidence="2">The sequence shown here is derived from an EMBL/GenBank/DDBJ whole genome shotgun (WGS) entry which is preliminary data.</text>
</comment>
<proteinExistence type="predicted"/>
<evidence type="ECO:0000313" key="2">
    <source>
        <dbReference type="EMBL" id="PHM49697.1"/>
    </source>
</evidence>
<dbReference type="InterPro" id="IPR036390">
    <property type="entry name" value="WH_DNA-bd_sf"/>
</dbReference>
<feature type="domain" description="Transcriptional regulator SgrR N-terminal HTH" evidence="1">
    <location>
        <begin position="5"/>
        <end position="67"/>
    </location>
</feature>
<name>A0A2D0JTM0_9GAMM</name>
<dbReference type="SUPFAM" id="SSF46785">
    <property type="entry name" value="Winged helix' DNA-binding domain"/>
    <property type="match status" value="1"/>
</dbReference>
<evidence type="ECO:0000313" key="3">
    <source>
        <dbReference type="Proteomes" id="UP000221980"/>
    </source>
</evidence>
<dbReference type="AlphaFoldDB" id="A0A2D0JTM0"/>
<dbReference type="EMBL" id="NITZ01000004">
    <property type="protein sequence ID" value="PHM49697.1"/>
    <property type="molecule type" value="Genomic_DNA"/>
</dbReference>
<protein>
    <recommendedName>
        <fullName evidence="1">Transcriptional regulator SgrR N-terminal HTH domain-containing protein</fullName>
    </recommendedName>
</protein>
<evidence type="ECO:0000259" key="1">
    <source>
        <dbReference type="Pfam" id="PF12793"/>
    </source>
</evidence>
<reference evidence="2 3" key="1">
    <citation type="journal article" date="2017" name="Nat. Microbiol.">
        <title>Natural product diversity associated with the nematode symbionts Photorhabdus and Xenorhabdus.</title>
        <authorList>
            <person name="Tobias N.J."/>
            <person name="Wolff H."/>
            <person name="Djahanschiri B."/>
            <person name="Grundmann F."/>
            <person name="Kronenwerth M."/>
            <person name="Shi Y.M."/>
            <person name="Simonyi S."/>
            <person name="Grun P."/>
            <person name="Shapiro-Ilan D."/>
            <person name="Pidot S.J."/>
            <person name="Stinear T.P."/>
            <person name="Ebersberger I."/>
            <person name="Bode H.B."/>
        </authorList>
    </citation>
    <scope>NUCLEOTIDE SEQUENCE [LARGE SCALE GENOMIC DNA]</scope>
    <source>
        <strain evidence="2 3">DSM 17902</strain>
    </source>
</reference>
<keyword evidence="3" id="KW-1185">Reference proteome</keyword>
<gene>
    <name evidence="2" type="ORF">Xmir_01145</name>
</gene>
<dbReference type="InterPro" id="IPR025370">
    <property type="entry name" value="SgrR_HTH_N"/>
</dbReference>
<accession>A0A2D0JTM0</accession>
<dbReference type="Proteomes" id="UP000221980">
    <property type="component" value="Unassembled WGS sequence"/>
</dbReference>
<organism evidence="2 3">
    <name type="scientific">Xenorhabdus miraniensis</name>
    <dbReference type="NCBI Taxonomy" id="351674"/>
    <lineage>
        <taxon>Bacteria</taxon>
        <taxon>Pseudomonadati</taxon>
        <taxon>Pseudomonadota</taxon>
        <taxon>Gammaproteobacteria</taxon>
        <taxon>Enterobacterales</taxon>
        <taxon>Morganellaceae</taxon>
        <taxon>Xenorhabdus</taxon>
    </lineage>
</organism>
<sequence length="89" mass="10638">MPTSRLQQQFIRLWQHYQGKKTETTLQSLADILHCSRRHIRSLLNNMQQAGWLQWHAEAGRGKLLCLRKIESNGLCVDRRSFIRYLYCH</sequence>